<feature type="region of interest" description="Disordered" evidence="1">
    <location>
        <begin position="435"/>
        <end position="454"/>
    </location>
</feature>
<sequence length="488" mass="54383">MSEKRGRREKAMWFSEFLAPINCGLGCGATLDEVGASCGFDYGADDSMHVDFMERKGHLRLEGFASSESWRYFGDLVEAMYRKISSTPSKSPYALSIFTTDATLFADTDPESHVVAFDLFWKCVSTSIRTDAVSSINIIVVNATSAVQLMKAAQDYDSLALHDAFSNDALPSRLHIFQCINKIHQRIQDLSDGALKVKLEFINGAVDFQTLLQMWVRESFNQTYQSETDTSSVDGKIRFELPETIDGTMCSISLDLSYTILPSRIDSPSTMELVKDMKMVSSLSPASVEVLQAIPLQSVDSSLIYGVSMHARAGFENDLSQYNQMKMLVRQLWKYLSRNNVALILRVRGIAGEEEHDGYEITSKSGGCNQSRDQLFLLTSQVAVQKQSIYLNTEAKIASSKALEVIPDHQRKGEAPCNGILYRYATKNQILHFGNEDSGPKLEEEEEEEEGSAEANEYMDYIERSIDMLDSAGLNPFLVGVNLSCGMQ</sequence>
<name>A0ABD3QKG8_9STRA</name>
<dbReference type="AlphaFoldDB" id="A0ABD3QKG8"/>
<evidence type="ECO:0000313" key="3">
    <source>
        <dbReference type="Proteomes" id="UP001516023"/>
    </source>
</evidence>
<reference evidence="2 3" key="1">
    <citation type="journal article" date="2020" name="G3 (Bethesda)">
        <title>Improved Reference Genome for Cyclotella cryptica CCMP332, a Model for Cell Wall Morphogenesis, Salinity Adaptation, and Lipid Production in Diatoms (Bacillariophyta).</title>
        <authorList>
            <person name="Roberts W.R."/>
            <person name="Downey K.M."/>
            <person name="Ruck E.C."/>
            <person name="Traller J.C."/>
            <person name="Alverson A.J."/>
        </authorList>
    </citation>
    <scope>NUCLEOTIDE SEQUENCE [LARGE SCALE GENOMIC DNA]</scope>
    <source>
        <strain evidence="2 3">CCMP332</strain>
    </source>
</reference>
<dbReference type="Proteomes" id="UP001516023">
    <property type="component" value="Unassembled WGS sequence"/>
</dbReference>
<feature type="compositionally biased region" description="Acidic residues" evidence="1">
    <location>
        <begin position="443"/>
        <end position="452"/>
    </location>
</feature>
<organism evidence="2 3">
    <name type="scientific">Cyclotella cryptica</name>
    <dbReference type="NCBI Taxonomy" id="29204"/>
    <lineage>
        <taxon>Eukaryota</taxon>
        <taxon>Sar</taxon>
        <taxon>Stramenopiles</taxon>
        <taxon>Ochrophyta</taxon>
        <taxon>Bacillariophyta</taxon>
        <taxon>Coscinodiscophyceae</taxon>
        <taxon>Thalassiosirophycidae</taxon>
        <taxon>Stephanodiscales</taxon>
        <taxon>Stephanodiscaceae</taxon>
        <taxon>Cyclotella</taxon>
    </lineage>
</organism>
<evidence type="ECO:0000256" key="1">
    <source>
        <dbReference type="SAM" id="MobiDB-lite"/>
    </source>
</evidence>
<comment type="caution">
    <text evidence="2">The sequence shown here is derived from an EMBL/GenBank/DDBJ whole genome shotgun (WGS) entry which is preliminary data.</text>
</comment>
<proteinExistence type="predicted"/>
<accession>A0ABD3QKG8</accession>
<dbReference type="EMBL" id="JABMIG020000035">
    <property type="protein sequence ID" value="KAL3799976.1"/>
    <property type="molecule type" value="Genomic_DNA"/>
</dbReference>
<gene>
    <name evidence="2" type="ORF">HJC23_007449</name>
</gene>
<evidence type="ECO:0000313" key="2">
    <source>
        <dbReference type="EMBL" id="KAL3799976.1"/>
    </source>
</evidence>
<protein>
    <submittedName>
        <fullName evidence="2">Uncharacterized protein</fullName>
    </submittedName>
</protein>
<keyword evidence="3" id="KW-1185">Reference proteome</keyword>